<accession>A0A2T0VXH3</accession>
<feature type="domain" description="AB hydrolase-1" evidence="1">
    <location>
        <begin position="102"/>
        <end position="267"/>
    </location>
</feature>
<gene>
    <name evidence="2" type="ORF">CLV80_108123</name>
</gene>
<dbReference type="EMBL" id="PVTP01000008">
    <property type="protein sequence ID" value="PRY76659.1"/>
    <property type="molecule type" value="Genomic_DNA"/>
</dbReference>
<sequence length="307" mass="33371">MLFELVYPGLCLAEGLGRLAGRRRLAGTPYTYRATRCRMKRREIDLLTKVSPQLGARVALRRFEAMRPREQDGKQITTLKRAAGVDATLVEKRFGPKDGPRILLVHGWNATGDMMHPLAAALAAQGAHVIVPDLPGEGANPAAVLSFTEKARIIAVCYADLSFDAIVGHSAGGLIAAQAIEQGLKCQRLLTVCSPLSMATLLSAYLIKTAAPLPVFEAILAYYERRERRNPHQVGAALFKSIAGRITIVHAQNDWQVKVSEGHAIAGLCATQPFILDKCNHHTILDDLRLHDFVARTVMPAKAGALC</sequence>
<protein>
    <submittedName>
        <fullName evidence="2">Alpha/beta hydrolase family protein</fullName>
    </submittedName>
</protein>
<dbReference type="Pfam" id="PF12697">
    <property type="entry name" value="Abhydrolase_6"/>
    <property type="match status" value="1"/>
</dbReference>
<proteinExistence type="predicted"/>
<dbReference type="Proteomes" id="UP000238007">
    <property type="component" value="Unassembled WGS sequence"/>
</dbReference>
<dbReference type="GO" id="GO:0016020">
    <property type="term" value="C:membrane"/>
    <property type="evidence" value="ECO:0007669"/>
    <property type="project" value="TreeGrafter"/>
</dbReference>
<keyword evidence="2" id="KW-0378">Hydrolase</keyword>
<dbReference type="GO" id="GO:0047372">
    <property type="term" value="F:monoacylglycerol lipase activity"/>
    <property type="evidence" value="ECO:0007669"/>
    <property type="project" value="TreeGrafter"/>
</dbReference>
<organism evidence="2 3">
    <name type="scientific">Yoonia maritima</name>
    <dbReference type="NCBI Taxonomy" id="1435347"/>
    <lineage>
        <taxon>Bacteria</taxon>
        <taxon>Pseudomonadati</taxon>
        <taxon>Pseudomonadota</taxon>
        <taxon>Alphaproteobacteria</taxon>
        <taxon>Rhodobacterales</taxon>
        <taxon>Paracoccaceae</taxon>
        <taxon>Yoonia</taxon>
    </lineage>
</organism>
<name>A0A2T0VXH3_9RHOB</name>
<dbReference type="InterPro" id="IPR000073">
    <property type="entry name" value="AB_hydrolase_1"/>
</dbReference>
<dbReference type="AlphaFoldDB" id="A0A2T0VXH3"/>
<evidence type="ECO:0000313" key="2">
    <source>
        <dbReference type="EMBL" id="PRY76659.1"/>
    </source>
</evidence>
<dbReference type="PANTHER" id="PTHR43798:SF33">
    <property type="entry name" value="HYDROLASE, PUTATIVE (AFU_ORTHOLOGUE AFUA_2G14860)-RELATED"/>
    <property type="match status" value="1"/>
</dbReference>
<dbReference type="GO" id="GO:0046464">
    <property type="term" value="P:acylglycerol catabolic process"/>
    <property type="evidence" value="ECO:0007669"/>
    <property type="project" value="TreeGrafter"/>
</dbReference>
<keyword evidence="3" id="KW-1185">Reference proteome</keyword>
<dbReference type="InterPro" id="IPR029058">
    <property type="entry name" value="AB_hydrolase_fold"/>
</dbReference>
<dbReference type="SUPFAM" id="SSF53474">
    <property type="entry name" value="alpha/beta-Hydrolases"/>
    <property type="match status" value="1"/>
</dbReference>
<reference evidence="2 3" key="1">
    <citation type="submission" date="2018-03" db="EMBL/GenBank/DDBJ databases">
        <title>Genomic Encyclopedia of Archaeal and Bacterial Type Strains, Phase II (KMG-II): from individual species to whole genera.</title>
        <authorList>
            <person name="Goeker M."/>
        </authorList>
    </citation>
    <scope>NUCLEOTIDE SEQUENCE [LARGE SCALE GENOMIC DNA]</scope>
    <source>
        <strain evidence="2 3">DSM 101533</strain>
    </source>
</reference>
<dbReference type="RefSeq" id="WP_106358302.1">
    <property type="nucleotide sequence ID" value="NZ_PVTP01000008.1"/>
</dbReference>
<dbReference type="OrthoDB" id="9785847at2"/>
<evidence type="ECO:0000313" key="3">
    <source>
        <dbReference type="Proteomes" id="UP000238007"/>
    </source>
</evidence>
<comment type="caution">
    <text evidence="2">The sequence shown here is derived from an EMBL/GenBank/DDBJ whole genome shotgun (WGS) entry which is preliminary data.</text>
</comment>
<dbReference type="PANTHER" id="PTHR43798">
    <property type="entry name" value="MONOACYLGLYCEROL LIPASE"/>
    <property type="match status" value="1"/>
</dbReference>
<dbReference type="Gene3D" id="3.40.50.1820">
    <property type="entry name" value="alpha/beta hydrolase"/>
    <property type="match status" value="1"/>
</dbReference>
<evidence type="ECO:0000259" key="1">
    <source>
        <dbReference type="Pfam" id="PF12697"/>
    </source>
</evidence>
<dbReference type="InterPro" id="IPR050266">
    <property type="entry name" value="AB_hydrolase_sf"/>
</dbReference>